<gene>
    <name evidence="1" type="ORF">ACERZ8_14415</name>
</gene>
<name>A0ABW8UVS1_9RHOB</name>
<dbReference type="RefSeq" id="WP_407594279.1">
    <property type="nucleotide sequence ID" value="NZ_JBHDIY010000002.1"/>
</dbReference>
<evidence type="ECO:0000313" key="2">
    <source>
        <dbReference type="Proteomes" id="UP001627408"/>
    </source>
</evidence>
<accession>A0ABW8UVS1</accession>
<protein>
    <submittedName>
        <fullName evidence="1">Uncharacterized protein</fullName>
    </submittedName>
</protein>
<reference evidence="1 2" key="1">
    <citation type="submission" date="2024-08" db="EMBL/GenBank/DDBJ databases">
        <title>Tateyamaria sp. nov., isolated from marine algae.</title>
        <authorList>
            <person name="Choi B.J."/>
            <person name="Kim J.M."/>
            <person name="Lee J.K."/>
            <person name="Choi D.G."/>
            <person name="Bayburt H."/>
            <person name="Baek J.H."/>
            <person name="Han D.M."/>
            <person name="Jeon C.O."/>
        </authorList>
    </citation>
    <scope>NUCLEOTIDE SEQUENCE [LARGE SCALE GENOMIC DNA]</scope>
    <source>
        <strain evidence="1 2">KMU-156</strain>
    </source>
</reference>
<organism evidence="1 2">
    <name type="scientific">Tateyamaria armeniaca</name>
    <dbReference type="NCBI Taxonomy" id="2518930"/>
    <lineage>
        <taxon>Bacteria</taxon>
        <taxon>Pseudomonadati</taxon>
        <taxon>Pseudomonadota</taxon>
        <taxon>Alphaproteobacteria</taxon>
        <taxon>Rhodobacterales</taxon>
        <taxon>Roseobacteraceae</taxon>
        <taxon>Tateyamaria</taxon>
    </lineage>
</organism>
<sequence length="22" mass="2296">MLIAIVGESRILRAAQVDTPAA</sequence>
<proteinExistence type="predicted"/>
<comment type="caution">
    <text evidence="1">The sequence shown here is derived from an EMBL/GenBank/DDBJ whole genome shotgun (WGS) entry which is preliminary data.</text>
</comment>
<dbReference type="EMBL" id="JBHDIY010000002">
    <property type="protein sequence ID" value="MFL4471017.1"/>
    <property type="molecule type" value="Genomic_DNA"/>
</dbReference>
<evidence type="ECO:0000313" key="1">
    <source>
        <dbReference type="EMBL" id="MFL4471017.1"/>
    </source>
</evidence>
<dbReference type="Proteomes" id="UP001627408">
    <property type="component" value="Unassembled WGS sequence"/>
</dbReference>
<keyword evidence="2" id="KW-1185">Reference proteome</keyword>